<comment type="caution">
    <text evidence="2">The sequence shown here is derived from an EMBL/GenBank/DDBJ whole genome shotgun (WGS) entry which is preliminary data.</text>
</comment>
<dbReference type="EMBL" id="BMKA01000007">
    <property type="protein sequence ID" value="GGA30672.1"/>
    <property type="molecule type" value="Genomic_DNA"/>
</dbReference>
<dbReference type="Gene3D" id="2.30.30.40">
    <property type="entry name" value="SH3 Domains"/>
    <property type="match status" value="1"/>
</dbReference>
<keyword evidence="3" id="KW-1185">Reference proteome</keyword>
<protein>
    <recommendedName>
        <fullName evidence="1">SH3b domain-containing protein</fullName>
    </recommendedName>
</protein>
<proteinExistence type="predicted"/>
<sequence length="274" mass="28760">MLHVNPYSDGWRAVGEKVLEGGRMTRFFNIVFMVCLAAVFYVRSETPINAVGSVQAAKGSAGADVELASVDRKDIVSDSSDQDLKVTANAAVAAAELASLQTPVTPQAQSGKLRYVMASDPATMPFTVMAASWQPNAVRAQTVVASAKNDPVAEPTLAIASADVNSGTSSKVETAATSQTAVPAEDEAELNTEVTVLAEPEISVEPVPTKLWAVSGNVVNARSGPGTNNAVLDQLKRGAIVEDTGERDGNWSRVIVSASGLEVWMHRDFLSDAS</sequence>
<dbReference type="Pfam" id="PF08239">
    <property type="entry name" value="SH3_3"/>
    <property type="match status" value="1"/>
</dbReference>
<reference evidence="2" key="1">
    <citation type="journal article" date="2014" name="Int. J. Syst. Evol. Microbiol.">
        <title>Complete genome sequence of Corynebacterium casei LMG S-19264T (=DSM 44701T), isolated from a smear-ripened cheese.</title>
        <authorList>
            <consortium name="US DOE Joint Genome Institute (JGI-PGF)"/>
            <person name="Walter F."/>
            <person name="Albersmeier A."/>
            <person name="Kalinowski J."/>
            <person name="Ruckert C."/>
        </authorList>
    </citation>
    <scope>NUCLEOTIDE SEQUENCE</scope>
    <source>
        <strain evidence="2">CGMCC 1.15880</strain>
    </source>
</reference>
<dbReference type="Proteomes" id="UP000628017">
    <property type="component" value="Unassembled WGS sequence"/>
</dbReference>
<gene>
    <name evidence="2" type="ORF">GCM10011498_34830</name>
</gene>
<dbReference type="InterPro" id="IPR003646">
    <property type="entry name" value="SH3-like_bac-type"/>
</dbReference>
<name>A0A916R3C4_9RHOB</name>
<evidence type="ECO:0000313" key="2">
    <source>
        <dbReference type="EMBL" id="GGA30672.1"/>
    </source>
</evidence>
<dbReference type="AlphaFoldDB" id="A0A916R3C4"/>
<reference evidence="2" key="2">
    <citation type="submission" date="2020-09" db="EMBL/GenBank/DDBJ databases">
        <authorList>
            <person name="Sun Q."/>
            <person name="Zhou Y."/>
        </authorList>
    </citation>
    <scope>NUCLEOTIDE SEQUENCE</scope>
    <source>
        <strain evidence="2">CGMCC 1.15880</strain>
    </source>
</reference>
<feature type="domain" description="SH3b" evidence="1">
    <location>
        <begin position="218"/>
        <end position="271"/>
    </location>
</feature>
<evidence type="ECO:0000259" key="1">
    <source>
        <dbReference type="Pfam" id="PF08239"/>
    </source>
</evidence>
<accession>A0A916R3C4</accession>
<organism evidence="2 3">
    <name type="scientific">Neptunicoccus cionae</name>
    <dbReference type="NCBI Taxonomy" id="2035344"/>
    <lineage>
        <taxon>Bacteria</taxon>
        <taxon>Pseudomonadati</taxon>
        <taxon>Pseudomonadota</taxon>
        <taxon>Alphaproteobacteria</taxon>
        <taxon>Rhodobacterales</taxon>
        <taxon>Paracoccaceae</taxon>
        <taxon>Neptunicoccus</taxon>
    </lineage>
</organism>
<evidence type="ECO:0000313" key="3">
    <source>
        <dbReference type="Proteomes" id="UP000628017"/>
    </source>
</evidence>